<evidence type="ECO:0000313" key="4">
    <source>
        <dbReference type="EMBL" id="CUS34263.1"/>
    </source>
</evidence>
<protein>
    <submittedName>
        <fullName evidence="4">Putative Nucleotidyl transferase, Glucose-1-phosphate thymidylyltransferase</fullName>
        <ecNumber evidence="4">2.7.7.-</ecNumber>
    </submittedName>
</protein>
<dbReference type="RefSeq" id="WP_139077129.1">
    <property type="nucleotide sequence ID" value="NZ_CZPZ01000008.1"/>
</dbReference>
<keyword evidence="3" id="KW-0460">Magnesium</keyword>
<evidence type="ECO:0000256" key="2">
    <source>
        <dbReference type="ARBA" id="ARBA00022695"/>
    </source>
</evidence>
<dbReference type="PANTHER" id="PTHR43532:SF1">
    <property type="entry name" value="GLUCOSE-1-PHOSPHATE THYMIDYLYLTRANSFERASE 1"/>
    <property type="match status" value="1"/>
</dbReference>
<keyword evidence="2 4" id="KW-0548">Nucleotidyltransferase</keyword>
<sequence>MRGRIAQQKEVVAVLPAAGRSLRLAPLPCSKEVFPVGFGSIPGLQGTRPKVVSHYLLECLRKSGVRKGYVVIRQGKWDIPAYWGDGGMLGMDLAYVVIEGSSGPPDTIDRAYPFIKDKVVAFGFPDIIFHPHDVFAKLLTRLDRPGVDVVLALFPAHDPKAMDMVEVDEDLRVRAIHLKPKTTRLRYAWLCAVWTPVFTEFLHQFLSGVKRGHGAGVIGNRKIDPQGDIPVGLVLKKAVQAKLTIEGEMFPLGSYIDVGIPQHLVRAVKTHS</sequence>
<dbReference type="AlphaFoldDB" id="A0A0S4L993"/>
<name>A0A0S4L993_9BACT</name>
<keyword evidence="5" id="KW-1185">Reference proteome</keyword>
<dbReference type="EMBL" id="CZPZ01000008">
    <property type="protein sequence ID" value="CUS34263.1"/>
    <property type="molecule type" value="Genomic_DNA"/>
</dbReference>
<evidence type="ECO:0000313" key="5">
    <source>
        <dbReference type="Proteomes" id="UP000198736"/>
    </source>
</evidence>
<gene>
    <name evidence="4" type="ORF">COMA2_160062</name>
</gene>
<dbReference type="GO" id="GO:0008879">
    <property type="term" value="F:glucose-1-phosphate thymidylyltransferase activity"/>
    <property type="evidence" value="ECO:0007669"/>
    <property type="project" value="InterPro"/>
</dbReference>
<proteinExistence type="predicted"/>
<evidence type="ECO:0000256" key="1">
    <source>
        <dbReference type="ARBA" id="ARBA00022679"/>
    </source>
</evidence>
<organism evidence="4 5">
    <name type="scientific">Candidatus Nitrospira nitrificans</name>
    <dbReference type="NCBI Taxonomy" id="1742973"/>
    <lineage>
        <taxon>Bacteria</taxon>
        <taxon>Pseudomonadati</taxon>
        <taxon>Nitrospirota</taxon>
        <taxon>Nitrospiria</taxon>
        <taxon>Nitrospirales</taxon>
        <taxon>Nitrospiraceae</taxon>
        <taxon>Nitrospira</taxon>
    </lineage>
</organism>
<keyword evidence="1 4" id="KW-0808">Transferase</keyword>
<dbReference type="Gene3D" id="3.90.550.10">
    <property type="entry name" value="Spore Coat Polysaccharide Biosynthesis Protein SpsA, Chain A"/>
    <property type="match status" value="1"/>
</dbReference>
<dbReference type="Proteomes" id="UP000198736">
    <property type="component" value="Unassembled WGS sequence"/>
</dbReference>
<reference evidence="5" key="1">
    <citation type="submission" date="2015-10" db="EMBL/GenBank/DDBJ databases">
        <authorList>
            <person name="Luecker S."/>
            <person name="Luecker S."/>
        </authorList>
    </citation>
    <scope>NUCLEOTIDE SEQUENCE [LARGE SCALE GENOMIC DNA]</scope>
</reference>
<accession>A0A0S4L993</accession>
<dbReference type="InterPro" id="IPR029044">
    <property type="entry name" value="Nucleotide-diphossugar_trans"/>
</dbReference>
<dbReference type="STRING" id="1742973.COMA2_160062"/>
<dbReference type="EC" id="2.7.7.-" evidence="4"/>
<dbReference type="PANTHER" id="PTHR43532">
    <property type="entry name" value="GLUCOSE-1-PHOSPHATE THYMIDYLYLTRANSFERASE"/>
    <property type="match status" value="1"/>
</dbReference>
<dbReference type="OrthoDB" id="9801899at2"/>
<dbReference type="SUPFAM" id="SSF53448">
    <property type="entry name" value="Nucleotide-diphospho-sugar transferases"/>
    <property type="match status" value="1"/>
</dbReference>
<dbReference type="InterPro" id="IPR005907">
    <property type="entry name" value="G1P_thy_trans_s"/>
</dbReference>
<evidence type="ECO:0000256" key="3">
    <source>
        <dbReference type="ARBA" id="ARBA00022842"/>
    </source>
</evidence>